<feature type="chain" id="PRO_5011556340" description="CHRD domain-containing protein" evidence="2">
    <location>
        <begin position="22"/>
        <end position="645"/>
    </location>
</feature>
<dbReference type="SUPFAM" id="SSF49329">
    <property type="entry name" value="Cu,Zn superoxide dismutase-like"/>
    <property type="match status" value="5"/>
</dbReference>
<keyword evidence="4" id="KW-1185">Reference proteome</keyword>
<dbReference type="Proteomes" id="UP000199138">
    <property type="component" value="Unassembled WGS sequence"/>
</dbReference>
<evidence type="ECO:0008006" key="5">
    <source>
        <dbReference type="Google" id="ProtNLM"/>
    </source>
</evidence>
<sequence>MKIIKSTLLALPFLFMTACDSDDDAGMNMPVQEDMTTFELKSVSDPSIMGEATFIKNSDNTVTIELELDGTPSGGMHPAHIHYNTAAEGGDIALTLGTVDGSTGMSSVTVNTLDDGSSITYAELLNFDGYINVHASADDLGTLVAQGDIGQNALTGEMMAYDLNSVANPDISGSATFYERMNGETLISVMLMNTPAGGSHPGHIHMNTAAEGGGIALTLTPVDGDTGMSMTNAAMLDDGTMVTYDDLIDYDGYINIHASADDLATLVAQGDIGQNALTGESMAYDLNSVANPDISGSATFYERMNGETLISVMLMNTPAGGSHPGHIHMNTAAEGGGIALTLTPVNGDTGMSMTNAAMLDDGTMVTYDDLIDYDGYINIHASADDLATLVAQGDIGQNALTGEMMAYDLNSVANPDISGSATFYERMNGETLISVMLMNTPAGGSHPGHIHMNTAAEGGGIALTLTPVNGDTGMSMTNAAMLDDGTMVTYDDLIDYDGYINIHASADDLATLVAQGDIGQNALTGETTTYSLATVDVAGISGSVMFSERMNGEALATIMLMNTPNGGMHPAHIHMNDAATGGGILFTFNSVDGTTGMSKTNVSILDDGTSFMYDDVLTVNGYVNVHLSADNLGTLVAQGNIGIND</sequence>
<evidence type="ECO:0000313" key="3">
    <source>
        <dbReference type="EMBL" id="SFU28437.1"/>
    </source>
</evidence>
<dbReference type="GO" id="GO:0046872">
    <property type="term" value="F:metal ion binding"/>
    <property type="evidence" value="ECO:0007669"/>
    <property type="project" value="InterPro"/>
</dbReference>
<dbReference type="STRING" id="1224947.SAMN05216480_101364"/>
<proteinExistence type="inferred from homology"/>
<dbReference type="InterPro" id="IPR036423">
    <property type="entry name" value="SOD-like_Cu/Zn_dom_sf"/>
</dbReference>
<dbReference type="EMBL" id="FPBK01000001">
    <property type="protein sequence ID" value="SFU28437.1"/>
    <property type="molecule type" value="Genomic_DNA"/>
</dbReference>
<reference evidence="4" key="1">
    <citation type="submission" date="2016-10" db="EMBL/GenBank/DDBJ databases">
        <authorList>
            <person name="Varghese N."/>
            <person name="Submissions S."/>
        </authorList>
    </citation>
    <scope>NUCLEOTIDE SEQUENCE [LARGE SCALE GENOMIC DNA]</scope>
    <source>
        <strain evidence="4">CGMCC 1.12333</strain>
    </source>
</reference>
<evidence type="ECO:0000256" key="2">
    <source>
        <dbReference type="SAM" id="SignalP"/>
    </source>
</evidence>
<dbReference type="RefSeq" id="WP_218157903.1">
    <property type="nucleotide sequence ID" value="NZ_FPBK01000001.1"/>
</dbReference>
<dbReference type="PROSITE" id="PS51257">
    <property type="entry name" value="PROKAR_LIPOPROTEIN"/>
    <property type="match status" value="1"/>
</dbReference>
<organism evidence="3 4">
    <name type="scientific">Pustulibacterium marinum</name>
    <dbReference type="NCBI Taxonomy" id="1224947"/>
    <lineage>
        <taxon>Bacteria</taxon>
        <taxon>Pseudomonadati</taxon>
        <taxon>Bacteroidota</taxon>
        <taxon>Flavobacteriia</taxon>
        <taxon>Flavobacteriales</taxon>
        <taxon>Flavobacteriaceae</taxon>
        <taxon>Pustulibacterium</taxon>
    </lineage>
</organism>
<dbReference type="AlphaFoldDB" id="A0A1I7EWZ1"/>
<dbReference type="GO" id="GO:0006801">
    <property type="term" value="P:superoxide metabolic process"/>
    <property type="evidence" value="ECO:0007669"/>
    <property type="project" value="InterPro"/>
</dbReference>
<evidence type="ECO:0000313" key="4">
    <source>
        <dbReference type="Proteomes" id="UP000199138"/>
    </source>
</evidence>
<accession>A0A1I7EWZ1</accession>
<comment type="similarity">
    <text evidence="1">Belongs to the Cu-Zn superoxide dismutase family.</text>
</comment>
<evidence type="ECO:0000256" key="1">
    <source>
        <dbReference type="ARBA" id="ARBA00010457"/>
    </source>
</evidence>
<protein>
    <recommendedName>
        <fullName evidence="5">CHRD domain-containing protein</fullName>
    </recommendedName>
</protein>
<keyword evidence="2" id="KW-0732">Signal</keyword>
<gene>
    <name evidence="3" type="ORF">SAMN05216480_101364</name>
</gene>
<name>A0A1I7EWZ1_9FLAO</name>
<feature type="signal peptide" evidence="2">
    <location>
        <begin position="1"/>
        <end position="21"/>
    </location>
</feature>